<dbReference type="PANTHER" id="PTHR14879:SF5">
    <property type="entry name" value="RING-TYPE DOMAIN-CONTAINING PROTEIN"/>
    <property type="match status" value="1"/>
</dbReference>
<reference evidence="7" key="2">
    <citation type="submission" date="2017-10" db="EMBL/GenBank/DDBJ databases">
        <title>Ladona fulva Genome sequencing and assembly.</title>
        <authorList>
            <person name="Murali S."/>
            <person name="Richards S."/>
            <person name="Bandaranaike D."/>
            <person name="Bellair M."/>
            <person name="Blankenburg K."/>
            <person name="Chao H."/>
            <person name="Dinh H."/>
            <person name="Doddapaneni H."/>
            <person name="Dugan-Rocha S."/>
            <person name="Elkadiri S."/>
            <person name="Gnanaolivu R."/>
            <person name="Hernandez B."/>
            <person name="Skinner E."/>
            <person name="Javaid M."/>
            <person name="Lee S."/>
            <person name="Li M."/>
            <person name="Ming W."/>
            <person name="Munidasa M."/>
            <person name="Muniz J."/>
            <person name="Nguyen L."/>
            <person name="Hughes D."/>
            <person name="Osuji N."/>
            <person name="Pu L.-L."/>
            <person name="Puazo M."/>
            <person name="Qu C."/>
            <person name="Quiroz J."/>
            <person name="Raj R."/>
            <person name="Weissenberger G."/>
            <person name="Xin Y."/>
            <person name="Zou X."/>
            <person name="Han Y."/>
            <person name="Worley K."/>
            <person name="Muzny D."/>
            <person name="Gibbs R."/>
        </authorList>
    </citation>
    <scope>NUCLEOTIDE SEQUENCE</scope>
    <source>
        <strain evidence="7">Sampled in the wild</strain>
    </source>
</reference>
<keyword evidence="8" id="KW-1185">Reference proteome</keyword>
<feature type="coiled-coil region" evidence="4">
    <location>
        <begin position="81"/>
        <end position="153"/>
    </location>
</feature>
<keyword evidence="2" id="KW-0862">Zinc</keyword>
<sequence>MRKNKGFSPSSPKRYSDFTEDFTGEHHFSTMGRKKKSWKRKSSFCTTKKTLPKAERKQPESKSVSNSTETRKLAVVRKKAIVKCQDSEKSVEDSIETLEEENKSLHECIKTQEDTIKEMGNERNSLLDRFDSVNKELEELKKVNEKQREYETIHEEIIETIIKETDKKDDSEVSLKEAINSLVEEYSTLRDSEWRLQETIKIILDDLERLQCTEEYLKETIKKQEEEKERAKESLMCIVCLQREFKVVFVPCGHLITCSDCSAQVNQCPLCRQSISSRLDVFRQ</sequence>
<name>A0A8K0KDS9_LADFU</name>
<feature type="coiled-coil region" evidence="4">
    <location>
        <begin position="207"/>
        <end position="234"/>
    </location>
</feature>
<dbReference type="InterPro" id="IPR051728">
    <property type="entry name" value="RING-FYVE_E3_ubiquitin-ligase"/>
</dbReference>
<keyword evidence="1 3" id="KW-0479">Metal-binding</keyword>
<evidence type="ECO:0000256" key="3">
    <source>
        <dbReference type="PROSITE-ProRule" id="PRU00175"/>
    </source>
</evidence>
<dbReference type="AlphaFoldDB" id="A0A8K0KDS9"/>
<evidence type="ECO:0000313" key="8">
    <source>
        <dbReference type="Proteomes" id="UP000792457"/>
    </source>
</evidence>
<accession>A0A8K0KDS9</accession>
<reference evidence="7" key="1">
    <citation type="submission" date="2013-04" db="EMBL/GenBank/DDBJ databases">
        <authorList>
            <person name="Qu J."/>
            <person name="Murali S.C."/>
            <person name="Bandaranaike D."/>
            <person name="Bellair M."/>
            <person name="Blankenburg K."/>
            <person name="Chao H."/>
            <person name="Dinh H."/>
            <person name="Doddapaneni H."/>
            <person name="Downs B."/>
            <person name="Dugan-Rocha S."/>
            <person name="Elkadiri S."/>
            <person name="Gnanaolivu R.D."/>
            <person name="Hernandez B."/>
            <person name="Javaid M."/>
            <person name="Jayaseelan J.C."/>
            <person name="Lee S."/>
            <person name="Li M."/>
            <person name="Ming W."/>
            <person name="Munidasa M."/>
            <person name="Muniz J."/>
            <person name="Nguyen L."/>
            <person name="Ongeri F."/>
            <person name="Osuji N."/>
            <person name="Pu L.-L."/>
            <person name="Puazo M."/>
            <person name="Qu C."/>
            <person name="Quiroz J."/>
            <person name="Raj R."/>
            <person name="Weissenberger G."/>
            <person name="Xin Y."/>
            <person name="Zou X."/>
            <person name="Han Y."/>
            <person name="Richards S."/>
            <person name="Worley K."/>
            <person name="Muzny D."/>
            <person name="Gibbs R."/>
        </authorList>
    </citation>
    <scope>NUCLEOTIDE SEQUENCE</scope>
    <source>
        <strain evidence="7">Sampled in the wild</strain>
    </source>
</reference>
<evidence type="ECO:0000256" key="4">
    <source>
        <dbReference type="SAM" id="Coils"/>
    </source>
</evidence>
<dbReference type="Proteomes" id="UP000792457">
    <property type="component" value="Unassembled WGS sequence"/>
</dbReference>
<evidence type="ECO:0000259" key="6">
    <source>
        <dbReference type="PROSITE" id="PS50089"/>
    </source>
</evidence>
<dbReference type="Pfam" id="PF13920">
    <property type="entry name" value="zf-C3HC4_3"/>
    <property type="match status" value="1"/>
</dbReference>
<dbReference type="InterPro" id="IPR013083">
    <property type="entry name" value="Znf_RING/FYVE/PHD"/>
</dbReference>
<dbReference type="PANTHER" id="PTHR14879">
    <property type="entry name" value="CASPASE REGULATOR, RING FINGER DOMAIN-CONTAINING"/>
    <property type="match status" value="1"/>
</dbReference>
<evidence type="ECO:0000256" key="1">
    <source>
        <dbReference type="ARBA" id="ARBA00022771"/>
    </source>
</evidence>
<protein>
    <recommendedName>
        <fullName evidence="6">RING-type domain-containing protein</fullName>
    </recommendedName>
</protein>
<dbReference type="PROSITE" id="PS50089">
    <property type="entry name" value="ZF_RING_2"/>
    <property type="match status" value="1"/>
</dbReference>
<evidence type="ECO:0000256" key="2">
    <source>
        <dbReference type="ARBA" id="ARBA00022833"/>
    </source>
</evidence>
<dbReference type="OrthoDB" id="3045089at2759"/>
<evidence type="ECO:0000313" key="7">
    <source>
        <dbReference type="EMBL" id="KAG8230533.1"/>
    </source>
</evidence>
<gene>
    <name evidence="7" type="ORF">J437_LFUL011535</name>
</gene>
<evidence type="ECO:0000256" key="5">
    <source>
        <dbReference type="SAM" id="MobiDB-lite"/>
    </source>
</evidence>
<keyword evidence="4" id="KW-0175">Coiled coil</keyword>
<comment type="caution">
    <text evidence="7">The sequence shown here is derived from an EMBL/GenBank/DDBJ whole genome shotgun (WGS) entry which is preliminary data.</text>
</comment>
<dbReference type="SMART" id="SM00184">
    <property type="entry name" value="RING"/>
    <property type="match status" value="1"/>
</dbReference>
<keyword evidence="1 3" id="KW-0863">Zinc-finger</keyword>
<feature type="region of interest" description="Disordered" evidence="5">
    <location>
        <begin position="1"/>
        <end position="70"/>
    </location>
</feature>
<feature type="domain" description="RING-type" evidence="6">
    <location>
        <begin position="237"/>
        <end position="272"/>
    </location>
</feature>
<dbReference type="SUPFAM" id="SSF57850">
    <property type="entry name" value="RING/U-box"/>
    <property type="match status" value="1"/>
</dbReference>
<dbReference type="Gene3D" id="3.30.40.10">
    <property type="entry name" value="Zinc/RING finger domain, C3HC4 (zinc finger)"/>
    <property type="match status" value="1"/>
</dbReference>
<dbReference type="EMBL" id="KZ308493">
    <property type="protein sequence ID" value="KAG8230533.1"/>
    <property type="molecule type" value="Genomic_DNA"/>
</dbReference>
<proteinExistence type="predicted"/>
<feature type="compositionally biased region" description="Basic residues" evidence="5">
    <location>
        <begin position="32"/>
        <end position="42"/>
    </location>
</feature>
<organism evidence="7 8">
    <name type="scientific">Ladona fulva</name>
    <name type="common">Scarce chaser dragonfly</name>
    <name type="synonym">Libellula fulva</name>
    <dbReference type="NCBI Taxonomy" id="123851"/>
    <lineage>
        <taxon>Eukaryota</taxon>
        <taxon>Metazoa</taxon>
        <taxon>Ecdysozoa</taxon>
        <taxon>Arthropoda</taxon>
        <taxon>Hexapoda</taxon>
        <taxon>Insecta</taxon>
        <taxon>Pterygota</taxon>
        <taxon>Palaeoptera</taxon>
        <taxon>Odonata</taxon>
        <taxon>Epiprocta</taxon>
        <taxon>Anisoptera</taxon>
        <taxon>Libelluloidea</taxon>
        <taxon>Libellulidae</taxon>
        <taxon>Ladona</taxon>
    </lineage>
</organism>
<dbReference type="GO" id="GO:0008270">
    <property type="term" value="F:zinc ion binding"/>
    <property type="evidence" value="ECO:0007669"/>
    <property type="project" value="UniProtKB-KW"/>
</dbReference>
<dbReference type="InterPro" id="IPR001841">
    <property type="entry name" value="Znf_RING"/>
</dbReference>